<gene>
    <name evidence="2" type="primary">LOC142180844</name>
</gene>
<dbReference type="RefSeq" id="XP_075109040.1">
    <property type="nucleotide sequence ID" value="XM_075252939.1"/>
</dbReference>
<protein>
    <submittedName>
        <fullName evidence="2">Serine/threonine-protein kinase WNK8-like</fullName>
    </submittedName>
</protein>
<name>A0AC58UHS5_TOBAC</name>
<reference evidence="2" key="2">
    <citation type="submission" date="2025-08" db="UniProtKB">
        <authorList>
            <consortium name="RefSeq"/>
        </authorList>
    </citation>
    <scope>IDENTIFICATION</scope>
    <source>
        <tissue evidence="2">Leaf</tissue>
    </source>
</reference>
<accession>A0AC58UHS5</accession>
<dbReference type="Proteomes" id="UP000790787">
    <property type="component" value="Chromosome 5"/>
</dbReference>
<reference evidence="1" key="1">
    <citation type="journal article" date="2014" name="Nat. Commun.">
        <title>The tobacco genome sequence and its comparison with those of tomato and potato.</title>
        <authorList>
            <person name="Sierro N."/>
            <person name="Battey J.N."/>
            <person name="Ouadi S."/>
            <person name="Bakaher N."/>
            <person name="Bovet L."/>
            <person name="Willig A."/>
            <person name="Goepfert S."/>
            <person name="Peitsch M.C."/>
            <person name="Ivanov N.V."/>
        </authorList>
    </citation>
    <scope>NUCLEOTIDE SEQUENCE [LARGE SCALE GENOMIC DNA]</scope>
</reference>
<evidence type="ECO:0000313" key="1">
    <source>
        <dbReference type="Proteomes" id="UP000790787"/>
    </source>
</evidence>
<sequence>MLKSNNGSCADLGNIKTWSRQILEGLSFLHGQNPKIIHRDIKCDNIFVHGGGKEVKLGDFGLAVRLMEMCLLEMTTGEYPYVECSNPGQIIREVYITGEKPASLGKVKDSKLKDIIEKCLLPMSVRPSAEELLEDPFFLYKCGSSTFEACGSAASFVRGLHCCARNIKNLDLV</sequence>
<proteinExistence type="predicted"/>
<keyword evidence="1" id="KW-1185">Reference proteome</keyword>
<evidence type="ECO:0000313" key="2">
    <source>
        <dbReference type="RefSeq" id="XP_075109040.1"/>
    </source>
</evidence>
<organism evidence="1 2">
    <name type="scientific">Nicotiana tabacum</name>
    <name type="common">Common tobacco</name>
    <dbReference type="NCBI Taxonomy" id="4097"/>
    <lineage>
        <taxon>Eukaryota</taxon>
        <taxon>Viridiplantae</taxon>
        <taxon>Streptophyta</taxon>
        <taxon>Embryophyta</taxon>
        <taxon>Tracheophyta</taxon>
        <taxon>Spermatophyta</taxon>
        <taxon>Magnoliopsida</taxon>
        <taxon>eudicotyledons</taxon>
        <taxon>Gunneridae</taxon>
        <taxon>Pentapetalae</taxon>
        <taxon>asterids</taxon>
        <taxon>lamiids</taxon>
        <taxon>Solanales</taxon>
        <taxon>Solanaceae</taxon>
        <taxon>Nicotianoideae</taxon>
        <taxon>Nicotianeae</taxon>
        <taxon>Nicotiana</taxon>
    </lineage>
</organism>